<dbReference type="GO" id="GO:0009279">
    <property type="term" value="C:cell outer membrane"/>
    <property type="evidence" value="ECO:0007669"/>
    <property type="project" value="UniProtKB-SubCell"/>
</dbReference>
<dbReference type="OrthoDB" id="899266at2"/>
<dbReference type="SUPFAM" id="SSF49464">
    <property type="entry name" value="Carboxypeptidase regulatory domain-like"/>
    <property type="match status" value="1"/>
</dbReference>
<evidence type="ECO:0000256" key="5">
    <source>
        <dbReference type="ARBA" id="ARBA00023077"/>
    </source>
</evidence>
<dbReference type="Pfam" id="PF07715">
    <property type="entry name" value="Plug"/>
    <property type="match status" value="1"/>
</dbReference>
<dbReference type="InterPro" id="IPR000531">
    <property type="entry name" value="Beta-barrel_TonB"/>
</dbReference>
<dbReference type="SUPFAM" id="SSF56935">
    <property type="entry name" value="Porins"/>
    <property type="match status" value="1"/>
</dbReference>
<dbReference type="RefSeq" id="WP_108687476.1">
    <property type="nucleotide sequence ID" value="NZ_QCYK01000002.1"/>
</dbReference>
<evidence type="ECO:0000256" key="6">
    <source>
        <dbReference type="ARBA" id="ARBA00023136"/>
    </source>
</evidence>
<evidence type="ECO:0000313" key="14">
    <source>
        <dbReference type="Proteomes" id="UP000244450"/>
    </source>
</evidence>
<dbReference type="Pfam" id="PF13715">
    <property type="entry name" value="CarbopepD_reg_2"/>
    <property type="match status" value="1"/>
</dbReference>
<dbReference type="NCBIfam" id="TIGR04057">
    <property type="entry name" value="SusC_RagA_signa"/>
    <property type="match status" value="1"/>
</dbReference>
<sequence>MDCTLQQSASSRRLVKLLFAAALLTGGLPPALKAAVDNHRASTAIVGTRQVKDIDLVCKSKELSWVISNLQQQSGFAFVYSDDDIDTHQKLSLNLQHEEFRSSLKTIFAPLGIRFEMLNDKVILRKGETTTPAARPASATLVDGEVHGRITDEKGQPIPGVSIQVKNTSKGTVTDINGYYKLSFTGDNVVLDVSFLGYDKQELTTAGGMLNIQLKASNTTLNDVVVVGYGTQRRATVTGAIDQVKAQQIEGRPVANTVQALQGAAPNLIIQQPNAQPGAAMNINIRGLSTLGDNTPLVVIDGIPGGDLNLLNPTDIDNVSVLKDAGAAAIYGSRAANGVILVTTKRGSKTAKPTVTYNGILSITQPKILFHPVKGYENMMLRNEAIVNANPNQTPIYSPADIEAQKERGDEEWILDAILENAMQQNHNLSVSGGNDKTTYLVSAGYLDQANNFVGPNYGLKRYNYRMNLTTEIGRFKFTSLLSYTHADLKDQSYDAGFLMADAERTPTYYALKDSLGRYLTNDVLTEFNPLGILEKGGSVKNDNDNLFGSFTGELAVTKDLKLRGVLGGTLNANHRFGRVQEVDFFPKGTYGQDRTTDDYNEKNLFINTQLLAEYTKTLGKHNIYFLGGFTNESFTKRGNEVKLKYTDPDLGVPTTGTIVDPGSTNTNQNTTETSLNSFIGRGSWSYEDRYFAEVDFRADESSKFAQGHRWGYFPSISGGWRISNEKFFAPFTNTVNELKLRASYGVLGNQNISPYQYLTTYTVYNNSYGFNNVPVSGTGFTLSNPDVTWEKATTLDGGVDLGLFENKVTASFDYFTKLTSNILLVPPTPGAYGGAVPFFNLGKVRNQGWEFSIHYRTGHTVRQEFGFNIADSHNEVTYLDGQQYISSGDEMQVILKEGLPYNSYIGLKRDGYFQNLDDIQKAAKPAGLDVGPGDIKFKDKNHDGVIDDNDRYVLGNPFPRYTFGFNYNVSYKGFDLGLLIQGVGKRAMFIRGELVEPFHYNYSQVIYEHQLDYWRPDNPNARYPRLAANGSASNTNNFRRGSDLYIFNGAYGRLKNVQLGYTLPARTVQHIGMKKLRFYLTGQNLLTIAGVKFIDPESTEFKNGTGAGNQQNNLSVTAGGNSGRAYPTPVYYGFGIDATF</sequence>
<evidence type="ECO:0000256" key="3">
    <source>
        <dbReference type="ARBA" id="ARBA00022452"/>
    </source>
</evidence>
<evidence type="ECO:0000256" key="7">
    <source>
        <dbReference type="ARBA" id="ARBA00023237"/>
    </source>
</evidence>
<dbReference type="Gene3D" id="2.170.130.10">
    <property type="entry name" value="TonB-dependent receptor, plug domain"/>
    <property type="match status" value="1"/>
</dbReference>
<keyword evidence="6 8" id="KW-0472">Membrane</keyword>
<dbReference type="Gene3D" id="2.60.40.1120">
    <property type="entry name" value="Carboxypeptidase-like, regulatory domain"/>
    <property type="match status" value="1"/>
</dbReference>
<keyword evidence="10" id="KW-0732">Signal</keyword>
<dbReference type="Proteomes" id="UP000244450">
    <property type="component" value="Unassembled WGS sequence"/>
</dbReference>
<evidence type="ECO:0000256" key="10">
    <source>
        <dbReference type="SAM" id="SignalP"/>
    </source>
</evidence>
<dbReference type="PROSITE" id="PS52016">
    <property type="entry name" value="TONB_DEPENDENT_REC_3"/>
    <property type="match status" value="1"/>
</dbReference>
<evidence type="ECO:0000256" key="2">
    <source>
        <dbReference type="ARBA" id="ARBA00022448"/>
    </source>
</evidence>
<dbReference type="InterPro" id="IPR036942">
    <property type="entry name" value="Beta-barrel_TonB_sf"/>
</dbReference>
<dbReference type="Pfam" id="PF00593">
    <property type="entry name" value="TonB_dep_Rec_b-barrel"/>
    <property type="match status" value="1"/>
</dbReference>
<dbReference type="Gene3D" id="2.40.170.20">
    <property type="entry name" value="TonB-dependent receptor, beta-barrel domain"/>
    <property type="match status" value="1"/>
</dbReference>
<feature type="domain" description="TonB-dependent receptor-like beta-barrel" evidence="11">
    <location>
        <begin position="530"/>
        <end position="1086"/>
    </location>
</feature>
<keyword evidence="2 8" id="KW-0813">Transport</keyword>
<feature type="signal peptide" evidence="10">
    <location>
        <begin position="1"/>
        <end position="34"/>
    </location>
</feature>
<reference evidence="13 14" key="1">
    <citation type="submission" date="2018-04" db="EMBL/GenBank/DDBJ databases">
        <title>Chitinophaga fuyangensis sp. nov., isolated from soil in a chemical factory.</title>
        <authorList>
            <person name="Chen K."/>
        </authorList>
    </citation>
    <scope>NUCLEOTIDE SEQUENCE [LARGE SCALE GENOMIC DNA]</scope>
    <source>
        <strain evidence="13 14">LY-1</strain>
    </source>
</reference>
<keyword evidence="14" id="KW-1185">Reference proteome</keyword>
<organism evidence="13 14">
    <name type="scientific">Chitinophaga parva</name>
    <dbReference type="NCBI Taxonomy" id="2169414"/>
    <lineage>
        <taxon>Bacteria</taxon>
        <taxon>Pseudomonadati</taxon>
        <taxon>Bacteroidota</taxon>
        <taxon>Chitinophagia</taxon>
        <taxon>Chitinophagales</taxon>
        <taxon>Chitinophagaceae</taxon>
        <taxon>Chitinophaga</taxon>
    </lineage>
</organism>
<dbReference type="InterPro" id="IPR023997">
    <property type="entry name" value="TonB-dep_OMP_SusC/RagA_CS"/>
</dbReference>
<dbReference type="EMBL" id="QCYK01000002">
    <property type="protein sequence ID" value="PUZ25636.1"/>
    <property type="molecule type" value="Genomic_DNA"/>
</dbReference>
<dbReference type="InterPro" id="IPR012910">
    <property type="entry name" value="Plug_dom"/>
</dbReference>
<accession>A0A2T7BH74</accession>
<keyword evidence="4 8" id="KW-0812">Transmembrane</keyword>
<evidence type="ECO:0000313" key="13">
    <source>
        <dbReference type="EMBL" id="PUZ25636.1"/>
    </source>
</evidence>
<comment type="subcellular location">
    <subcellularLocation>
        <location evidence="1 8">Cell outer membrane</location>
        <topology evidence="1 8">Multi-pass membrane protein</topology>
    </subcellularLocation>
</comment>
<gene>
    <name evidence="13" type="ORF">DCC81_15300</name>
</gene>
<dbReference type="InterPro" id="IPR008969">
    <property type="entry name" value="CarboxyPept-like_regulatory"/>
</dbReference>
<comment type="similarity">
    <text evidence="8 9">Belongs to the TonB-dependent receptor family.</text>
</comment>
<evidence type="ECO:0000256" key="9">
    <source>
        <dbReference type="RuleBase" id="RU003357"/>
    </source>
</evidence>
<feature type="chain" id="PRO_5015452592" evidence="10">
    <location>
        <begin position="35"/>
        <end position="1141"/>
    </location>
</feature>
<dbReference type="InterPro" id="IPR039426">
    <property type="entry name" value="TonB-dep_rcpt-like"/>
</dbReference>
<dbReference type="NCBIfam" id="TIGR04056">
    <property type="entry name" value="OMP_RagA_SusC"/>
    <property type="match status" value="1"/>
</dbReference>
<name>A0A2T7BH74_9BACT</name>
<evidence type="ECO:0000259" key="12">
    <source>
        <dbReference type="Pfam" id="PF07715"/>
    </source>
</evidence>
<dbReference type="InterPro" id="IPR023996">
    <property type="entry name" value="TonB-dep_OMP_SusC/RagA"/>
</dbReference>
<comment type="caution">
    <text evidence="13">The sequence shown here is derived from an EMBL/GenBank/DDBJ whole genome shotgun (WGS) entry which is preliminary data.</text>
</comment>
<dbReference type="InterPro" id="IPR037066">
    <property type="entry name" value="Plug_dom_sf"/>
</dbReference>
<feature type="domain" description="TonB-dependent receptor plug" evidence="12">
    <location>
        <begin position="236"/>
        <end position="339"/>
    </location>
</feature>
<evidence type="ECO:0000256" key="4">
    <source>
        <dbReference type="ARBA" id="ARBA00022692"/>
    </source>
</evidence>
<evidence type="ECO:0000259" key="11">
    <source>
        <dbReference type="Pfam" id="PF00593"/>
    </source>
</evidence>
<evidence type="ECO:0000256" key="1">
    <source>
        <dbReference type="ARBA" id="ARBA00004571"/>
    </source>
</evidence>
<keyword evidence="7 8" id="KW-0998">Cell outer membrane</keyword>
<keyword evidence="3 8" id="KW-1134">Transmembrane beta strand</keyword>
<proteinExistence type="inferred from homology"/>
<evidence type="ECO:0000256" key="8">
    <source>
        <dbReference type="PROSITE-ProRule" id="PRU01360"/>
    </source>
</evidence>
<dbReference type="AlphaFoldDB" id="A0A2T7BH74"/>
<keyword evidence="5 9" id="KW-0798">TonB box</keyword>
<protein>
    <submittedName>
        <fullName evidence="13">SusC/RagA family TonB-linked outer membrane protein</fullName>
    </submittedName>
</protein>